<proteinExistence type="inferred from homology"/>
<keyword evidence="4 6" id="KW-0067">ATP-binding</keyword>
<dbReference type="SUPFAM" id="SSF52540">
    <property type="entry name" value="P-loop containing nucleoside triphosphate hydrolases"/>
    <property type="match status" value="1"/>
</dbReference>
<dbReference type="GO" id="GO:0016787">
    <property type="term" value="F:hydrolase activity"/>
    <property type="evidence" value="ECO:0007669"/>
    <property type="project" value="UniProtKB-KW"/>
</dbReference>
<comment type="caution">
    <text evidence="9">The sequence shown here is derived from an EMBL/GenBank/DDBJ whole genome shotgun (WGS) entry which is preliminary data.</text>
</comment>
<organism evidence="9 10">
    <name type="scientific">Jimgerdemannia flammicorona</name>
    <dbReference type="NCBI Taxonomy" id="994334"/>
    <lineage>
        <taxon>Eukaryota</taxon>
        <taxon>Fungi</taxon>
        <taxon>Fungi incertae sedis</taxon>
        <taxon>Mucoromycota</taxon>
        <taxon>Mucoromycotina</taxon>
        <taxon>Endogonomycetes</taxon>
        <taxon>Endogonales</taxon>
        <taxon>Endogonaceae</taxon>
        <taxon>Jimgerdemannia</taxon>
    </lineage>
</organism>
<keyword evidence="2 6" id="KW-0378">Hydrolase</keyword>
<name>A0A433Q4L7_9FUNG</name>
<evidence type="ECO:0000256" key="1">
    <source>
        <dbReference type="ARBA" id="ARBA00022741"/>
    </source>
</evidence>
<dbReference type="GO" id="GO:0003723">
    <property type="term" value="F:RNA binding"/>
    <property type="evidence" value="ECO:0007669"/>
    <property type="project" value="UniProtKB-UniRule"/>
</dbReference>
<dbReference type="InterPro" id="IPR027417">
    <property type="entry name" value="P-loop_NTPase"/>
</dbReference>
<dbReference type="PANTHER" id="PTHR24031">
    <property type="entry name" value="RNA HELICASE"/>
    <property type="match status" value="1"/>
</dbReference>
<evidence type="ECO:0000259" key="7">
    <source>
        <dbReference type="PROSITE" id="PS51192"/>
    </source>
</evidence>
<dbReference type="InterPro" id="IPR014001">
    <property type="entry name" value="Helicase_ATP-bd"/>
</dbReference>
<dbReference type="PROSITE" id="PS51195">
    <property type="entry name" value="Q_MOTIF"/>
    <property type="match status" value="1"/>
</dbReference>
<feature type="domain" description="DEAD-box RNA helicase Q" evidence="8">
    <location>
        <begin position="1"/>
        <end position="24"/>
    </location>
</feature>
<dbReference type="EMBL" id="RBNJ01015071">
    <property type="protein sequence ID" value="RUS24736.1"/>
    <property type="molecule type" value="Genomic_DNA"/>
</dbReference>
<feature type="domain" description="Helicase ATP-binding" evidence="7">
    <location>
        <begin position="27"/>
        <end position="83"/>
    </location>
</feature>
<protein>
    <recommendedName>
        <fullName evidence="6">ATP-dependent RNA helicase</fullName>
        <ecNumber evidence="6">3.6.4.13</ecNumber>
    </recommendedName>
</protein>
<evidence type="ECO:0000313" key="9">
    <source>
        <dbReference type="EMBL" id="RUS24736.1"/>
    </source>
</evidence>
<evidence type="ECO:0000256" key="2">
    <source>
        <dbReference type="ARBA" id="ARBA00022801"/>
    </source>
</evidence>
<evidence type="ECO:0000256" key="3">
    <source>
        <dbReference type="ARBA" id="ARBA00022806"/>
    </source>
</evidence>
<keyword evidence="10" id="KW-1185">Reference proteome</keyword>
<comment type="domain">
    <text evidence="6">The Q motif is unique to and characteristic of the DEAD box family of RNA helicases and controls ATP binding and hydrolysis.</text>
</comment>
<comment type="function">
    <text evidence="6">RNA helicase.</text>
</comment>
<dbReference type="InterPro" id="IPR014014">
    <property type="entry name" value="RNA_helicase_DEAD_Q_motif"/>
</dbReference>
<comment type="similarity">
    <text evidence="6">Belongs to the DEAD box helicase family.</text>
</comment>
<sequence>MNLNNELLRGIYAYGFERPSAIQQRAILPVMKGHDVIAQAQSGTGKTATFSISILQKLDMNINQCQALILAPTRELAQQIQKV</sequence>
<gene>
    <name evidence="9" type="ORF">BC938DRAFT_473148</name>
</gene>
<dbReference type="EC" id="3.6.4.13" evidence="6"/>
<accession>A0A433Q4L7</accession>
<dbReference type="AlphaFoldDB" id="A0A433Q4L7"/>
<feature type="short sequence motif" description="Q motif" evidence="5">
    <location>
        <begin position="1"/>
        <end position="24"/>
    </location>
</feature>
<reference evidence="9 10" key="1">
    <citation type="journal article" date="2018" name="New Phytol.">
        <title>Phylogenomics of Endogonaceae and evolution of mycorrhizas within Mucoromycota.</title>
        <authorList>
            <person name="Chang Y."/>
            <person name="Desiro A."/>
            <person name="Na H."/>
            <person name="Sandor L."/>
            <person name="Lipzen A."/>
            <person name="Clum A."/>
            <person name="Barry K."/>
            <person name="Grigoriev I.V."/>
            <person name="Martin F.M."/>
            <person name="Stajich J.E."/>
            <person name="Smith M.E."/>
            <person name="Bonito G."/>
            <person name="Spatafora J.W."/>
        </authorList>
    </citation>
    <scope>NUCLEOTIDE SEQUENCE [LARGE SCALE GENOMIC DNA]</scope>
    <source>
        <strain evidence="9 10">AD002</strain>
    </source>
</reference>
<feature type="non-terminal residue" evidence="9">
    <location>
        <position position="83"/>
    </location>
</feature>
<evidence type="ECO:0000256" key="4">
    <source>
        <dbReference type="ARBA" id="ARBA00022840"/>
    </source>
</evidence>
<dbReference type="InterPro" id="IPR011545">
    <property type="entry name" value="DEAD/DEAH_box_helicase_dom"/>
</dbReference>
<comment type="catalytic activity">
    <reaction evidence="6">
        <text>ATP + H2O = ADP + phosphate + H(+)</text>
        <dbReference type="Rhea" id="RHEA:13065"/>
        <dbReference type="ChEBI" id="CHEBI:15377"/>
        <dbReference type="ChEBI" id="CHEBI:15378"/>
        <dbReference type="ChEBI" id="CHEBI:30616"/>
        <dbReference type="ChEBI" id="CHEBI:43474"/>
        <dbReference type="ChEBI" id="CHEBI:456216"/>
        <dbReference type="EC" id="3.6.4.13"/>
    </reaction>
</comment>
<dbReference type="Pfam" id="PF00270">
    <property type="entry name" value="DEAD"/>
    <property type="match status" value="1"/>
</dbReference>
<dbReference type="GO" id="GO:0003724">
    <property type="term" value="F:RNA helicase activity"/>
    <property type="evidence" value="ECO:0007669"/>
    <property type="project" value="UniProtKB-EC"/>
</dbReference>
<evidence type="ECO:0000256" key="6">
    <source>
        <dbReference type="RuleBase" id="RU365068"/>
    </source>
</evidence>
<evidence type="ECO:0000259" key="8">
    <source>
        <dbReference type="PROSITE" id="PS51195"/>
    </source>
</evidence>
<keyword evidence="6" id="KW-0694">RNA-binding</keyword>
<evidence type="ECO:0000256" key="5">
    <source>
        <dbReference type="PROSITE-ProRule" id="PRU00552"/>
    </source>
</evidence>
<dbReference type="Gene3D" id="3.40.50.300">
    <property type="entry name" value="P-loop containing nucleotide triphosphate hydrolases"/>
    <property type="match status" value="1"/>
</dbReference>
<keyword evidence="1 6" id="KW-0547">Nucleotide-binding</keyword>
<dbReference type="PROSITE" id="PS51192">
    <property type="entry name" value="HELICASE_ATP_BIND_1"/>
    <property type="match status" value="1"/>
</dbReference>
<evidence type="ECO:0000313" key="10">
    <source>
        <dbReference type="Proteomes" id="UP000274822"/>
    </source>
</evidence>
<keyword evidence="3 6" id="KW-0347">Helicase</keyword>
<dbReference type="Proteomes" id="UP000274822">
    <property type="component" value="Unassembled WGS sequence"/>
</dbReference>
<dbReference type="GO" id="GO:0005524">
    <property type="term" value="F:ATP binding"/>
    <property type="evidence" value="ECO:0007669"/>
    <property type="project" value="UniProtKB-UniRule"/>
</dbReference>